<evidence type="ECO:0000313" key="2">
    <source>
        <dbReference type="Proteomes" id="UP000244867"/>
    </source>
</evidence>
<keyword evidence="2" id="KW-1185">Reference proteome</keyword>
<sequence length="140" mass="14688">MLVALCLGLLGCGGDDVVVPTDLAECNHGPDSRGDDLQFPSAMHWLEDDHAYDEAADLYVCIDPEVGGTVSVTAPDGVEVAPGEQEVATDGDGILRFEVRVEPDASGQILARTESDGLGSGLFGPVVETDEDHWSFAEGD</sequence>
<reference evidence="1 2" key="1">
    <citation type="submission" date="2018-03" db="EMBL/GenBank/DDBJ databases">
        <authorList>
            <person name="Keele B.F."/>
        </authorList>
    </citation>
    <scope>NUCLEOTIDE SEQUENCE [LARGE SCALE GENOMIC DNA]</scope>
    <source>
        <strain evidence="1 2">IB-3</strain>
    </source>
</reference>
<proteinExistence type="predicted"/>
<gene>
    <name evidence="1" type="ORF">C7S10_07620</name>
</gene>
<dbReference type="Proteomes" id="UP000244867">
    <property type="component" value="Unassembled WGS sequence"/>
</dbReference>
<dbReference type="EMBL" id="PYXZ01000002">
    <property type="protein sequence ID" value="PUA81907.1"/>
    <property type="molecule type" value="Genomic_DNA"/>
</dbReference>
<dbReference type="AlphaFoldDB" id="A0A2R7YZV2"/>
<name>A0A2R7YZV2_9ACTN</name>
<accession>A0A2R7YZV2</accession>
<evidence type="ECO:0000313" key="1">
    <source>
        <dbReference type="EMBL" id="PUA81907.1"/>
    </source>
</evidence>
<organism evidence="1 2">
    <name type="scientific">Nocardioides currus</name>
    <dbReference type="NCBI Taxonomy" id="2133958"/>
    <lineage>
        <taxon>Bacteria</taxon>
        <taxon>Bacillati</taxon>
        <taxon>Actinomycetota</taxon>
        <taxon>Actinomycetes</taxon>
        <taxon>Propionibacteriales</taxon>
        <taxon>Nocardioidaceae</taxon>
        <taxon>Nocardioides</taxon>
    </lineage>
</organism>
<comment type="caution">
    <text evidence="1">The sequence shown here is derived from an EMBL/GenBank/DDBJ whole genome shotgun (WGS) entry which is preliminary data.</text>
</comment>
<protein>
    <submittedName>
        <fullName evidence="1">Uncharacterized protein</fullName>
    </submittedName>
</protein>